<feature type="compositionally biased region" description="Polar residues" evidence="1">
    <location>
        <begin position="129"/>
        <end position="141"/>
    </location>
</feature>
<evidence type="ECO:0000256" key="2">
    <source>
        <dbReference type="SAM" id="Phobius"/>
    </source>
</evidence>
<name>A0A0A9WYB4_LYGHE</name>
<dbReference type="InterPro" id="IPR052954">
    <property type="entry name" value="GPCR-Ligand_Int"/>
</dbReference>
<keyword evidence="3" id="KW-0540">Nuclease</keyword>
<keyword evidence="2" id="KW-1133">Transmembrane helix</keyword>
<accession>A0A0A9WYB4</accession>
<evidence type="ECO:0000313" key="3">
    <source>
        <dbReference type="EMBL" id="JAG12724.1"/>
    </source>
</evidence>
<dbReference type="PANTHER" id="PTHR46641:SF2">
    <property type="entry name" value="FMRFAMIDE RECEPTOR"/>
    <property type="match status" value="1"/>
</dbReference>
<dbReference type="EMBL" id="GBHO01030880">
    <property type="protein sequence ID" value="JAG12724.1"/>
    <property type="molecule type" value="Transcribed_RNA"/>
</dbReference>
<dbReference type="AlphaFoldDB" id="A0A0A9WYB4"/>
<feature type="region of interest" description="Disordered" evidence="1">
    <location>
        <begin position="127"/>
        <end position="149"/>
    </location>
</feature>
<proteinExistence type="predicted"/>
<evidence type="ECO:0000256" key="1">
    <source>
        <dbReference type="SAM" id="MobiDB-lite"/>
    </source>
</evidence>
<dbReference type="PANTHER" id="PTHR46641">
    <property type="entry name" value="FMRFAMIDE RECEPTOR-RELATED"/>
    <property type="match status" value="1"/>
</dbReference>
<gene>
    <name evidence="3" type="primary">FEN1_0</name>
    <name evidence="3" type="ORF">CM83_23812</name>
</gene>
<keyword evidence="3" id="KW-0378">Hydrolase</keyword>
<keyword evidence="3" id="KW-0255">Endonuclease</keyword>
<keyword evidence="2" id="KW-0472">Membrane</keyword>
<protein>
    <submittedName>
        <fullName evidence="3">Flap endonuclease 1</fullName>
    </submittedName>
</protein>
<sequence length="161" mass="18411">TVCIQLKMASRRRRGMTTHQDLTAHQEREDRLTIMLIYVVFEFIICFSINGFTSIKSAILLSEYPELTHSQRNKHFRDFRILKDNLRPVSVFLDLLNASANFLSYVSFGQPFRKTLVETLCCCCRQQESRPGSPNRNQSGELNLGANLNDIPMATGSSFES</sequence>
<reference evidence="3" key="2">
    <citation type="submission" date="2014-07" db="EMBL/GenBank/DDBJ databases">
        <authorList>
            <person name="Hull J."/>
        </authorList>
    </citation>
    <scope>NUCLEOTIDE SEQUENCE</scope>
</reference>
<dbReference type="GO" id="GO:0004519">
    <property type="term" value="F:endonuclease activity"/>
    <property type="evidence" value="ECO:0007669"/>
    <property type="project" value="UniProtKB-KW"/>
</dbReference>
<reference evidence="3" key="1">
    <citation type="journal article" date="2014" name="PLoS ONE">
        <title>Transcriptome-Based Identification of ABC Transporters in the Western Tarnished Plant Bug Lygus hesperus.</title>
        <authorList>
            <person name="Hull J.J."/>
            <person name="Chaney K."/>
            <person name="Geib S.M."/>
            <person name="Fabrick J.A."/>
            <person name="Brent C.S."/>
            <person name="Walsh D."/>
            <person name="Lavine L.C."/>
        </authorList>
    </citation>
    <scope>NUCLEOTIDE SEQUENCE</scope>
</reference>
<feature type="non-terminal residue" evidence="3">
    <location>
        <position position="1"/>
    </location>
</feature>
<dbReference type="SUPFAM" id="SSF81321">
    <property type="entry name" value="Family A G protein-coupled receptor-like"/>
    <property type="match status" value="1"/>
</dbReference>
<organism evidence="3">
    <name type="scientific">Lygus hesperus</name>
    <name type="common">Western plant bug</name>
    <dbReference type="NCBI Taxonomy" id="30085"/>
    <lineage>
        <taxon>Eukaryota</taxon>
        <taxon>Metazoa</taxon>
        <taxon>Ecdysozoa</taxon>
        <taxon>Arthropoda</taxon>
        <taxon>Hexapoda</taxon>
        <taxon>Insecta</taxon>
        <taxon>Pterygota</taxon>
        <taxon>Neoptera</taxon>
        <taxon>Paraneoptera</taxon>
        <taxon>Hemiptera</taxon>
        <taxon>Heteroptera</taxon>
        <taxon>Panheteroptera</taxon>
        <taxon>Cimicomorpha</taxon>
        <taxon>Miridae</taxon>
        <taxon>Mirini</taxon>
        <taxon>Lygus</taxon>
    </lineage>
</organism>
<dbReference type="Gene3D" id="1.20.1070.10">
    <property type="entry name" value="Rhodopsin 7-helix transmembrane proteins"/>
    <property type="match status" value="1"/>
</dbReference>
<keyword evidence="2" id="KW-0812">Transmembrane</keyword>
<feature type="transmembrane region" description="Helical" evidence="2">
    <location>
        <begin position="32"/>
        <end position="52"/>
    </location>
</feature>